<proteinExistence type="predicted"/>
<dbReference type="InterPro" id="IPR025293">
    <property type="entry name" value="YfiR/HmsC-like"/>
</dbReference>
<dbReference type="Pfam" id="PF13689">
    <property type="entry name" value="DUF4154"/>
    <property type="match status" value="1"/>
</dbReference>
<keyword evidence="3" id="KW-1185">Reference proteome</keyword>
<dbReference type="EMBL" id="JBHLWP010000018">
    <property type="protein sequence ID" value="MFC0254057.1"/>
    <property type="molecule type" value="Genomic_DNA"/>
</dbReference>
<evidence type="ECO:0000256" key="1">
    <source>
        <dbReference type="SAM" id="SignalP"/>
    </source>
</evidence>
<dbReference type="Proteomes" id="UP001589773">
    <property type="component" value="Unassembled WGS sequence"/>
</dbReference>
<name>A0ABV6FL70_9BURK</name>
<dbReference type="RefSeq" id="WP_379681315.1">
    <property type="nucleotide sequence ID" value="NZ_JBHLWP010000018.1"/>
</dbReference>
<comment type="caution">
    <text evidence="2">The sequence shown here is derived from an EMBL/GenBank/DDBJ whole genome shotgun (WGS) entry which is preliminary data.</text>
</comment>
<accession>A0ABV6FL70</accession>
<dbReference type="PROSITE" id="PS51318">
    <property type="entry name" value="TAT"/>
    <property type="match status" value="1"/>
</dbReference>
<feature type="signal peptide" evidence="1">
    <location>
        <begin position="1"/>
        <end position="35"/>
    </location>
</feature>
<organism evidence="2 3">
    <name type="scientific">Massilia consociata</name>
    <dbReference type="NCBI Taxonomy" id="760117"/>
    <lineage>
        <taxon>Bacteria</taxon>
        <taxon>Pseudomonadati</taxon>
        <taxon>Pseudomonadota</taxon>
        <taxon>Betaproteobacteria</taxon>
        <taxon>Burkholderiales</taxon>
        <taxon>Oxalobacteraceae</taxon>
        <taxon>Telluria group</taxon>
        <taxon>Massilia</taxon>
    </lineage>
</organism>
<dbReference type="InterPro" id="IPR006311">
    <property type="entry name" value="TAT_signal"/>
</dbReference>
<gene>
    <name evidence="2" type="ORF">ACFFJK_19345</name>
</gene>
<reference evidence="2 3" key="1">
    <citation type="submission" date="2024-09" db="EMBL/GenBank/DDBJ databases">
        <authorList>
            <person name="Sun Q."/>
            <person name="Mori K."/>
        </authorList>
    </citation>
    <scope>NUCLEOTIDE SEQUENCE [LARGE SCALE GENOMIC DNA]</scope>
    <source>
        <strain evidence="2 3">CCM 7792</strain>
    </source>
</reference>
<feature type="chain" id="PRO_5047380634" evidence="1">
    <location>
        <begin position="36"/>
        <end position="193"/>
    </location>
</feature>
<keyword evidence="1" id="KW-0732">Signal</keyword>
<protein>
    <submittedName>
        <fullName evidence="2">YfiR family protein</fullName>
    </submittedName>
</protein>
<evidence type="ECO:0000313" key="3">
    <source>
        <dbReference type="Proteomes" id="UP001589773"/>
    </source>
</evidence>
<evidence type="ECO:0000313" key="2">
    <source>
        <dbReference type="EMBL" id="MFC0254057.1"/>
    </source>
</evidence>
<sequence>MTTPPSDRLRRRLVCRALALPLLLTAAGSAPRALAQGAPALERRVKAAFLYKFLGYAEFPPHAFADATGPLTIAVVGSDDMAAELARIAAGRTVAGRPIVVRLVREHEVPPVHLLFVAGPDGERAGRVLRAAPGALLTVTECDGGLRYGSVINFRIVDERVRFDVSLDAAEKKNVKLSSRLLTVAHSVQKGGA</sequence>